<feature type="region of interest" description="Disordered" evidence="1">
    <location>
        <begin position="111"/>
        <end position="144"/>
    </location>
</feature>
<sequence>MMTTGYHSVTETCRLLKVRPHTLRYWEKEFDLKVKRNSAGRRIYSDNQLEKLRLVHRLIREEKLTVKGARRKLALMAAPRQQSLDLEDGHQQLLWVRKELIAIRGLLVPEEKPTAPERGASGVLGQLKQPGRKGRPKRPRPPKR</sequence>
<dbReference type="GO" id="GO:0003677">
    <property type="term" value="F:DNA binding"/>
    <property type="evidence" value="ECO:0007669"/>
    <property type="project" value="InterPro"/>
</dbReference>
<accession>A0A7V0T543</accession>
<dbReference type="Pfam" id="PF13411">
    <property type="entry name" value="MerR_1"/>
    <property type="match status" value="1"/>
</dbReference>
<evidence type="ECO:0000256" key="1">
    <source>
        <dbReference type="SAM" id="MobiDB-lite"/>
    </source>
</evidence>
<dbReference type="InterPro" id="IPR009061">
    <property type="entry name" value="DNA-bd_dom_put_sf"/>
</dbReference>
<feature type="domain" description="HTH merR-type" evidence="2">
    <location>
        <begin position="1"/>
        <end position="75"/>
    </location>
</feature>
<organism evidence="3">
    <name type="scientific">candidate division WOR-3 bacterium</name>
    <dbReference type="NCBI Taxonomy" id="2052148"/>
    <lineage>
        <taxon>Bacteria</taxon>
        <taxon>Bacteria division WOR-3</taxon>
    </lineage>
</organism>
<feature type="compositionally biased region" description="Basic residues" evidence="1">
    <location>
        <begin position="130"/>
        <end position="144"/>
    </location>
</feature>
<dbReference type="GO" id="GO:0006355">
    <property type="term" value="P:regulation of DNA-templated transcription"/>
    <property type="evidence" value="ECO:0007669"/>
    <property type="project" value="InterPro"/>
</dbReference>
<protein>
    <submittedName>
        <fullName evidence="3">MerR family transcriptional regulator</fullName>
    </submittedName>
</protein>
<proteinExistence type="predicted"/>
<evidence type="ECO:0000313" key="3">
    <source>
        <dbReference type="EMBL" id="HDQ99359.1"/>
    </source>
</evidence>
<dbReference type="EMBL" id="DSBX01000139">
    <property type="protein sequence ID" value="HDQ99359.1"/>
    <property type="molecule type" value="Genomic_DNA"/>
</dbReference>
<dbReference type="Gene3D" id="1.10.1660.10">
    <property type="match status" value="1"/>
</dbReference>
<dbReference type="InterPro" id="IPR000551">
    <property type="entry name" value="MerR-type_HTH_dom"/>
</dbReference>
<dbReference type="SMART" id="SM00422">
    <property type="entry name" value="HTH_MERR"/>
    <property type="match status" value="1"/>
</dbReference>
<dbReference type="SUPFAM" id="SSF46955">
    <property type="entry name" value="Putative DNA-binding domain"/>
    <property type="match status" value="1"/>
</dbReference>
<dbReference type="PROSITE" id="PS50937">
    <property type="entry name" value="HTH_MERR_2"/>
    <property type="match status" value="1"/>
</dbReference>
<gene>
    <name evidence="3" type="ORF">ENN51_03625</name>
</gene>
<comment type="caution">
    <text evidence="3">The sequence shown here is derived from an EMBL/GenBank/DDBJ whole genome shotgun (WGS) entry which is preliminary data.</text>
</comment>
<dbReference type="Proteomes" id="UP000885672">
    <property type="component" value="Unassembled WGS sequence"/>
</dbReference>
<evidence type="ECO:0000259" key="2">
    <source>
        <dbReference type="PROSITE" id="PS50937"/>
    </source>
</evidence>
<dbReference type="AlphaFoldDB" id="A0A7V0T543"/>
<name>A0A7V0T543_UNCW3</name>
<reference evidence="3" key="1">
    <citation type="journal article" date="2020" name="mSystems">
        <title>Genome- and Community-Level Interaction Insights into Carbon Utilization and Element Cycling Functions of Hydrothermarchaeota in Hydrothermal Sediment.</title>
        <authorList>
            <person name="Zhou Z."/>
            <person name="Liu Y."/>
            <person name="Xu W."/>
            <person name="Pan J."/>
            <person name="Luo Z.H."/>
            <person name="Li M."/>
        </authorList>
    </citation>
    <scope>NUCLEOTIDE SEQUENCE [LARGE SCALE GENOMIC DNA]</scope>
    <source>
        <strain evidence="3">SpSt-1182</strain>
    </source>
</reference>